<dbReference type="SUPFAM" id="SSF53933">
    <property type="entry name" value="Microbial ribonucleases"/>
    <property type="match status" value="1"/>
</dbReference>
<accession>A0A0B5D9P3</accession>
<dbReference type="KEGG" id="chm:B842_09365"/>
<dbReference type="AlphaFoldDB" id="A0A0B5D9P3"/>
<proteinExistence type="predicted"/>
<keyword evidence="2" id="KW-0378">Hydrolase</keyword>
<dbReference type="RefSeq" id="WP_040086356.1">
    <property type="nucleotide sequence ID" value="NZ_BCSU01000009.1"/>
</dbReference>
<dbReference type="STRING" id="1223515.B842_09365"/>
<evidence type="ECO:0000313" key="4">
    <source>
        <dbReference type="Proteomes" id="UP000031524"/>
    </source>
</evidence>
<evidence type="ECO:0000256" key="2">
    <source>
        <dbReference type="ARBA" id="ARBA00022801"/>
    </source>
</evidence>
<dbReference type="InterPro" id="IPR000026">
    <property type="entry name" value="N1-like"/>
</dbReference>
<dbReference type="Pfam" id="PF00545">
    <property type="entry name" value="Ribonuclease"/>
    <property type="match status" value="1"/>
</dbReference>
<dbReference type="InterPro" id="IPR016191">
    <property type="entry name" value="Ribonuclease/ribotoxin"/>
</dbReference>
<dbReference type="EMBL" id="CP005286">
    <property type="protein sequence ID" value="AJE33722.1"/>
    <property type="molecule type" value="Genomic_DNA"/>
</dbReference>
<dbReference type="GO" id="GO:0004521">
    <property type="term" value="F:RNA endonuclease activity"/>
    <property type="evidence" value="ECO:0007669"/>
    <property type="project" value="InterPro"/>
</dbReference>
<evidence type="ECO:0000313" key="3">
    <source>
        <dbReference type="EMBL" id="AJE33722.1"/>
    </source>
</evidence>
<dbReference type="OrthoDB" id="5326845at2"/>
<keyword evidence="4" id="KW-1185">Reference proteome</keyword>
<name>A0A0B5D9P3_9CORY</name>
<reference evidence="3 4" key="1">
    <citation type="submission" date="2013-04" db="EMBL/GenBank/DDBJ databases">
        <title>Complete genome sequence of Corynebacterium humireducens DSM 45392(T), isolated from a wastewater-fed microbial fuel cell.</title>
        <authorList>
            <person name="Ruckert C."/>
            <person name="Albersmeier A."/>
            <person name="Kalinowski J."/>
        </authorList>
    </citation>
    <scope>NUCLEOTIDE SEQUENCE [LARGE SCALE GENOMIC DNA]</scope>
    <source>
        <strain evidence="4">MFC-5</strain>
    </source>
</reference>
<dbReference type="Gene3D" id="3.10.450.30">
    <property type="entry name" value="Microbial ribonucleases"/>
    <property type="match status" value="1"/>
</dbReference>
<dbReference type="HOGENOM" id="CLU_112496_0_1_11"/>
<dbReference type="Proteomes" id="UP000031524">
    <property type="component" value="Chromosome"/>
</dbReference>
<protein>
    <submittedName>
        <fullName evidence="3">Guanyl-specific ribonuclease</fullName>
    </submittedName>
</protein>
<organism evidence="3 4">
    <name type="scientific">Corynebacterium humireducens NBRC 106098 = DSM 45392</name>
    <dbReference type="NCBI Taxonomy" id="1223515"/>
    <lineage>
        <taxon>Bacteria</taxon>
        <taxon>Bacillati</taxon>
        <taxon>Actinomycetota</taxon>
        <taxon>Actinomycetes</taxon>
        <taxon>Mycobacteriales</taxon>
        <taxon>Corynebacteriaceae</taxon>
        <taxon>Corynebacterium</taxon>
    </lineage>
</organism>
<keyword evidence="1" id="KW-0540">Nuclease</keyword>
<sequence>MKKNSVLATLGAVLLAAVAAFYGIDLGSSGQPSPLVDDLEVCEVASLPAEAEPVIADILSGGPYEYPGEDGGHFGNYEGLLPEERGSYYRSYTVDTPGMGHRGPKRIVVGGGTETDPEVWYYSGDHYESFCVIPDAED</sequence>
<evidence type="ECO:0000256" key="1">
    <source>
        <dbReference type="ARBA" id="ARBA00022722"/>
    </source>
</evidence>
<gene>
    <name evidence="3" type="ORF">B842_09365</name>
</gene>
<dbReference type="GO" id="GO:0003723">
    <property type="term" value="F:RNA binding"/>
    <property type="evidence" value="ECO:0007669"/>
    <property type="project" value="InterPro"/>
</dbReference>
<dbReference type="GO" id="GO:0016787">
    <property type="term" value="F:hydrolase activity"/>
    <property type="evidence" value="ECO:0007669"/>
    <property type="project" value="UniProtKB-KW"/>
</dbReference>